<dbReference type="InterPro" id="IPR027377">
    <property type="entry name" value="ZAR1/RTP1-5-like_Znf-3CxxC"/>
</dbReference>
<reference evidence="5 6" key="1">
    <citation type="journal article" date="2011" name="PLoS Genet.">
        <title>Genomic analysis of the necrotrophic fungal pathogens Sclerotinia sclerotiorum and Botrytis cinerea.</title>
        <authorList>
            <person name="Amselem J."/>
            <person name="Cuomo C.A."/>
            <person name="van Kan J.A."/>
            <person name="Viaud M."/>
            <person name="Benito E.P."/>
            <person name="Couloux A."/>
            <person name="Coutinho P.M."/>
            <person name="de Vries R.P."/>
            <person name="Dyer P.S."/>
            <person name="Fillinger S."/>
            <person name="Fournier E."/>
            <person name="Gout L."/>
            <person name="Hahn M."/>
            <person name="Kohn L."/>
            <person name="Lapalu N."/>
            <person name="Plummer K.M."/>
            <person name="Pradier J.M."/>
            <person name="Quevillon E."/>
            <person name="Sharon A."/>
            <person name="Simon A."/>
            <person name="ten Have A."/>
            <person name="Tudzynski B."/>
            <person name="Tudzynski P."/>
            <person name="Wincker P."/>
            <person name="Andrew M."/>
            <person name="Anthouard V."/>
            <person name="Beever R.E."/>
            <person name="Beffa R."/>
            <person name="Benoit I."/>
            <person name="Bouzid O."/>
            <person name="Brault B."/>
            <person name="Chen Z."/>
            <person name="Choquer M."/>
            <person name="Collemare J."/>
            <person name="Cotton P."/>
            <person name="Danchin E.G."/>
            <person name="Da Silva C."/>
            <person name="Gautier A."/>
            <person name="Giraud C."/>
            <person name="Giraud T."/>
            <person name="Gonzalez C."/>
            <person name="Grossetete S."/>
            <person name="Guldener U."/>
            <person name="Henrissat B."/>
            <person name="Howlett B.J."/>
            <person name="Kodira C."/>
            <person name="Kretschmer M."/>
            <person name="Lappartient A."/>
            <person name="Leroch M."/>
            <person name="Levis C."/>
            <person name="Mauceli E."/>
            <person name="Neuveglise C."/>
            <person name="Oeser B."/>
            <person name="Pearson M."/>
            <person name="Poulain J."/>
            <person name="Poussereau N."/>
            <person name="Quesneville H."/>
            <person name="Rascle C."/>
            <person name="Schumacher J."/>
            <person name="Segurens B."/>
            <person name="Sexton A."/>
            <person name="Silva E."/>
            <person name="Sirven C."/>
            <person name="Soanes D.M."/>
            <person name="Talbot N.J."/>
            <person name="Templeton M."/>
            <person name="Yandava C."/>
            <person name="Yarden O."/>
            <person name="Zeng Q."/>
            <person name="Rollins J.A."/>
            <person name="Lebrun M.H."/>
            <person name="Dickman M."/>
        </authorList>
    </citation>
    <scope>NUCLEOTIDE SEQUENCE [LARGE SCALE GENOMIC DNA]</scope>
    <source>
        <strain evidence="5 6">B05.10</strain>
    </source>
</reference>
<accession>A0A384JTW0</accession>
<keyword evidence="2" id="KW-0863">Zinc-finger</keyword>
<dbReference type="SMART" id="SM01328">
    <property type="entry name" value="zf-3CxxC"/>
    <property type="match status" value="1"/>
</dbReference>
<evidence type="ECO:0000313" key="5">
    <source>
        <dbReference type="EMBL" id="ATZ54025.1"/>
    </source>
</evidence>
<dbReference type="EMBL" id="CP009814">
    <property type="protein sequence ID" value="ATZ54025.1"/>
    <property type="molecule type" value="Genomic_DNA"/>
</dbReference>
<keyword evidence="1" id="KW-0479">Metal-binding</keyword>
<protein>
    <recommendedName>
        <fullName evidence="4">3CxxC-type domain-containing protein</fullName>
    </recommendedName>
</protein>
<evidence type="ECO:0000256" key="3">
    <source>
        <dbReference type="ARBA" id="ARBA00022833"/>
    </source>
</evidence>
<dbReference type="GO" id="GO:0008270">
    <property type="term" value="F:zinc ion binding"/>
    <property type="evidence" value="ECO:0007669"/>
    <property type="project" value="UniProtKB-KW"/>
</dbReference>
<dbReference type="RefSeq" id="XP_024551183.1">
    <property type="nucleotide sequence ID" value="XM_024695389.1"/>
</dbReference>
<dbReference type="VEuPathDB" id="FungiDB:Bcin10g00500"/>
<reference evidence="5 6" key="3">
    <citation type="journal article" date="2017" name="Mol. Plant Pathol.">
        <title>A gapless genome sequence of the fungus Botrytis cinerea.</title>
        <authorList>
            <person name="Van Kan J.A."/>
            <person name="Stassen J.H."/>
            <person name="Mosbach A."/>
            <person name="Van Der Lee T.A."/>
            <person name="Faino L."/>
            <person name="Farmer A.D."/>
            <person name="Papasotiriou D.G."/>
            <person name="Zhou S."/>
            <person name="Seidl M.F."/>
            <person name="Cottam E."/>
            <person name="Edel D."/>
            <person name="Hahn M."/>
            <person name="Schwartz D.C."/>
            <person name="Dietrich R.A."/>
            <person name="Widdison S."/>
            <person name="Scalliet G."/>
        </authorList>
    </citation>
    <scope>NUCLEOTIDE SEQUENCE [LARGE SCALE GENOMIC DNA]</scope>
    <source>
        <strain evidence="5 6">B05.10</strain>
    </source>
</reference>
<organism evidence="5 6">
    <name type="scientific">Botryotinia fuckeliana (strain B05.10)</name>
    <name type="common">Noble rot fungus</name>
    <name type="synonym">Botrytis cinerea</name>
    <dbReference type="NCBI Taxonomy" id="332648"/>
    <lineage>
        <taxon>Eukaryota</taxon>
        <taxon>Fungi</taxon>
        <taxon>Dikarya</taxon>
        <taxon>Ascomycota</taxon>
        <taxon>Pezizomycotina</taxon>
        <taxon>Leotiomycetes</taxon>
        <taxon>Helotiales</taxon>
        <taxon>Sclerotiniaceae</taxon>
        <taxon>Botrytis</taxon>
    </lineage>
</organism>
<evidence type="ECO:0000256" key="2">
    <source>
        <dbReference type="ARBA" id="ARBA00022771"/>
    </source>
</evidence>
<evidence type="ECO:0000313" key="6">
    <source>
        <dbReference type="Proteomes" id="UP000001798"/>
    </source>
</evidence>
<dbReference type="Pfam" id="PF13695">
    <property type="entry name" value="Zn_ribbon_3CxxC"/>
    <property type="match status" value="1"/>
</dbReference>
<dbReference type="OrthoDB" id="8121437at2759"/>
<dbReference type="OMA" id="KWNGVEM"/>
<dbReference type="AlphaFoldDB" id="A0A384JTW0"/>
<dbReference type="GeneID" id="5434739"/>
<name>A0A384JTW0_BOTFB</name>
<dbReference type="Proteomes" id="UP000001798">
    <property type="component" value="Chromosome 10"/>
</dbReference>
<sequence length="165" mass="18993">MPWRPYRRPSPKNRWSLYPSLHDSVALLLKEHNLHFEFHPIDDPIACTKEKDTSIMGKFICHNRKCRSHGWSSKMIAITIRMYAGAKYNARVYHQSCKSCNTLSQPILDDSYADRIAYRIKKWNGVEMETPKHSGTSKGPHNEDLCEGCKEGHCQWSAGKVVGVF</sequence>
<reference evidence="5 6" key="2">
    <citation type="journal article" date="2012" name="Eukaryot. Cell">
        <title>Genome update of Botrytis cinerea strains B05.10 and T4.</title>
        <authorList>
            <person name="Staats M."/>
            <person name="van Kan J.A."/>
        </authorList>
    </citation>
    <scope>NUCLEOTIDE SEQUENCE [LARGE SCALE GENOMIC DNA]</scope>
    <source>
        <strain evidence="5 6">B05.10</strain>
    </source>
</reference>
<feature type="domain" description="3CxxC-type" evidence="4">
    <location>
        <begin position="54"/>
        <end position="152"/>
    </location>
</feature>
<keyword evidence="3" id="KW-0862">Zinc</keyword>
<proteinExistence type="predicted"/>
<keyword evidence="6" id="KW-1185">Reference proteome</keyword>
<evidence type="ECO:0000256" key="1">
    <source>
        <dbReference type="ARBA" id="ARBA00022723"/>
    </source>
</evidence>
<evidence type="ECO:0000259" key="4">
    <source>
        <dbReference type="SMART" id="SM01328"/>
    </source>
</evidence>
<dbReference type="KEGG" id="bfu:BCIN_10g00500"/>
<gene>
    <name evidence="5" type="ORF">BCIN_10g00500</name>
</gene>